<keyword evidence="6" id="KW-0325">Glycoprotein</keyword>
<protein>
    <recommendedName>
        <fullName evidence="7">Carboxypeptidase</fullName>
        <ecNumber evidence="7">3.4.16.-</ecNumber>
    </recommendedName>
</protein>
<organism evidence="10 11">
    <name type="scientific">Tigriopus californicus</name>
    <name type="common">Marine copepod</name>
    <dbReference type="NCBI Taxonomy" id="6832"/>
    <lineage>
        <taxon>Eukaryota</taxon>
        <taxon>Metazoa</taxon>
        <taxon>Ecdysozoa</taxon>
        <taxon>Arthropoda</taxon>
        <taxon>Crustacea</taxon>
        <taxon>Multicrustacea</taxon>
        <taxon>Hexanauplia</taxon>
        <taxon>Copepoda</taxon>
        <taxon>Harpacticoida</taxon>
        <taxon>Harpacticidae</taxon>
        <taxon>Tigriopus</taxon>
    </lineage>
</organism>
<evidence type="ECO:0000256" key="9">
    <source>
        <dbReference type="SAM" id="Phobius"/>
    </source>
</evidence>
<evidence type="ECO:0000256" key="7">
    <source>
        <dbReference type="RuleBase" id="RU361156"/>
    </source>
</evidence>
<dbReference type="PANTHER" id="PTHR11802">
    <property type="entry name" value="SERINE PROTEASE FAMILY S10 SERINE CARBOXYPEPTIDASE"/>
    <property type="match status" value="1"/>
</dbReference>
<dbReference type="InterPro" id="IPR033124">
    <property type="entry name" value="Ser_caboxypep_his_AS"/>
</dbReference>
<reference evidence="10 11" key="1">
    <citation type="journal article" date="2018" name="Nat. Ecol. Evol.">
        <title>Genomic signatures of mitonuclear coevolution across populations of Tigriopus californicus.</title>
        <authorList>
            <person name="Barreto F.S."/>
            <person name="Watson E.T."/>
            <person name="Lima T.G."/>
            <person name="Willett C.S."/>
            <person name="Edmands S."/>
            <person name="Li W."/>
            <person name="Burton R.S."/>
        </authorList>
    </citation>
    <scope>NUCLEOTIDE SEQUENCE [LARGE SCALE GENOMIC DNA]</scope>
    <source>
        <strain evidence="10 11">San Diego</strain>
    </source>
</reference>
<dbReference type="STRING" id="6832.A0A553P4W6"/>
<evidence type="ECO:0000256" key="1">
    <source>
        <dbReference type="ARBA" id="ARBA00009431"/>
    </source>
</evidence>
<dbReference type="GO" id="GO:0004185">
    <property type="term" value="F:serine-type carboxypeptidase activity"/>
    <property type="evidence" value="ECO:0007669"/>
    <property type="project" value="UniProtKB-UniRule"/>
</dbReference>
<dbReference type="SUPFAM" id="SSF53474">
    <property type="entry name" value="alpha/beta-Hydrolases"/>
    <property type="match status" value="1"/>
</dbReference>
<dbReference type="Gene3D" id="3.40.50.1820">
    <property type="entry name" value="alpha/beta hydrolase"/>
    <property type="match status" value="1"/>
</dbReference>
<dbReference type="PRINTS" id="PR00724">
    <property type="entry name" value="CRBOXYPTASEC"/>
</dbReference>
<accession>A0A553P4W6</accession>
<comment type="similarity">
    <text evidence="1 7">Belongs to the peptidase S10 family.</text>
</comment>
<keyword evidence="9" id="KW-0472">Membrane</keyword>
<dbReference type="EMBL" id="VCGU01000008">
    <property type="protein sequence ID" value="TRY72670.1"/>
    <property type="molecule type" value="Genomic_DNA"/>
</dbReference>
<sequence length="645" mass="72251">MDTRNKSNGSLKGDGPLNYSPPASPKVSHRGVRNMLSSDTSGENNAQTNVCQVNSFTSSSIDTSFDPGLNTCDSFLSSGTDYLLDETLTFRASSVKDNRTHSGSGSAGGGRLTDAAVAVLANGLLKSTSSSTNPLGNPTNQQSSFIVEHRDPGKSCGPCCRRPCSGLMFCGCVSVIVLTVITAAFFAFYTVSSPKLRPNMTTVEPVLRQKRRCFDICEPDDVRFRDDKLMKPVIVHDGIKPITYFLYQFPHEPKFGPEVGDPAYLTPYIRRGKLQEGRDRAKVKENGPIKAFLGPNGPQSELNPYSWNRNASVLYVDNPVGAGFSYTSSDYGYPNYVNESSDDLFIALQQFFTLWSDYAERDLYIFGESYGGKYIPALSHRIHLSKTVPEYAGPVDLNLKGLGIGNGWMSPADQGKYASYLYFHGLLDRKQYQTLVEKEESLIAKILNEEWFESWRASDNQLHFILESLNYTSLYDLTRGQYRPNAMDFWHWMQQPHIRKAMNLGNRSMSDGVDIYRSMIEDTMQSIKPELAEAIENYKVLIYHGSLDIICHYPGAEETLSKTNWTTREAFENSQRTALWFYNEEIAQRELAGYLKHYGNLSFVLIRNAGHSVPVDQPQWALRMVEGFITGALSTTDIATGDFMF</sequence>
<keyword evidence="3 7" id="KW-0645">Protease</keyword>
<dbReference type="PANTHER" id="PTHR11802:SF472">
    <property type="entry name" value="SERINE CARBOXYPEPTIDASE CPVL-RELATED"/>
    <property type="match status" value="1"/>
</dbReference>
<evidence type="ECO:0000256" key="3">
    <source>
        <dbReference type="ARBA" id="ARBA00022670"/>
    </source>
</evidence>
<dbReference type="Proteomes" id="UP000318571">
    <property type="component" value="Chromosome 7"/>
</dbReference>
<dbReference type="PROSITE" id="PS00131">
    <property type="entry name" value="CARBOXYPEPT_SER_SER"/>
    <property type="match status" value="1"/>
</dbReference>
<dbReference type="InterPro" id="IPR001563">
    <property type="entry name" value="Peptidase_S10"/>
</dbReference>
<gene>
    <name evidence="10" type="ORF">TCAL_06086</name>
</gene>
<keyword evidence="2 7" id="KW-0121">Carboxypeptidase</keyword>
<feature type="transmembrane region" description="Helical" evidence="9">
    <location>
        <begin position="166"/>
        <end position="191"/>
    </location>
</feature>
<feature type="compositionally biased region" description="Polar residues" evidence="8">
    <location>
        <begin position="1"/>
        <end position="10"/>
    </location>
</feature>
<evidence type="ECO:0000256" key="5">
    <source>
        <dbReference type="ARBA" id="ARBA00022801"/>
    </source>
</evidence>
<proteinExistence type="inferred from homology"/>
<dbReference type="PROSITE" id="PS00560">
    <property type="entry name" value="CARBOXYPEPT_SER_HIS"/>
    <property type="match status" value="1"/>
</dbReference>
<evidence type="ECO:0000313" key="11">
    <source>
        <dbReference type="Proteomes" id="UP000318571"/>
    </source>
</evidence>
<evidence type="ECO:0000256" key="2">
    <source>
        <dbReference type="ARBA" id="ARBA00022645"/>
    </source>
</evidence>
<evidence type="ECO:0000256" key="6">
    <source>
        <dbReference type="ARBA" id="ARBA00023180"/>
    </source>
</evidence>
<evidence type="ECO:0000313" key="10">
    <source>
        <dbReference type="EMBL" id="TRY72670.1"/>
    </source>
</evidence>
<feature type="region of interest" description="Disordered" evidence="8">
    <location>
        <begin position="1"/>
        <end position="46"/>
    </location>
</feature>
<keyword evidence="9" id="KW-1133">Transmembrane helix</keyword>
<name>A0A553P4W6_TIGCA</name>
<comment type="caution">
    <text evidence="10">The sequence shown here is derived from an EMBL/GenBank/DDBJ whole genome shotgun (WGS) entry which is preliminary data.</text>
</comment>
<keyword evidence="9" id="KW-0812">Transmembrane</keyword>
<dbReference type="InterPro" id="IPR018202">
    <property type="entry name" value="Ser_caboxypep_ser_AS"/>
</dbReference>
<dbReference type="EC" id="3.4.16.-" evidence="7"/>
<dbReference type="AlphaFoldDB" id="A0A553P4W6"/>
<dbReference type="InterPro" id="IPR029058">
    <property type="entry name" value="AB_hydrolase_fold"/>
</dbReference>
<evidence type="ECO:0000256" key="4">
    <source>
        <dbReference type="ARBA" id="ARBA00022729"/>
    </source>
</evidence>
<dbReference type="Pfam" id="PF00450">
    <property type="entry name" value="Peptidase_S10"/>
    <property type="match status" value="1"/>
</dbReference>
<evidence type="ECO:0000256" key="8">
    <source>
        <dbReference type="SAM" id="MobiDB-lite"/>
    </source>
</evidence>
<feature type="compositionally biased region" description="Polar residues" evidence="8">
    <location>
        <begin position="35"/>
        <end position="46"/>
    </location>
</feature>
<dbReference type="GO" id="GO:0006508">
    <property type="term" value="P:proteolysis"/>
    <property type="evidence" value="ECO:0007669"/>
    <property type="project" value="UniProtKB-KW"/>
</dbReference>
<keyword evidence="4" id="KW-0732">Signal</keyword>
<keyword evidence="5 7" id="KW-0378">Hydrolase</keyword>
<keyword evidence="11" id="KW-1185">Reference proteome</keyword>